<keyword evidence="3 6" id="KW-0328">Glycosyltransferase</keyword>
<dbReference type="EC" id="2.4.1.-" evidence="6"/>
<comment type="subcellular location">
    <subcellularLocation>
        <location evidence="1">Membrane</location>
        <topology evidence="1">Single-pass membrane protein</topology>
    </subcellularLocation>
</comment>
<accession>A0A0N4UU03</accession>
<dbReference type="Proteomes" id="UP000274131">
    <property type="component" value="Unassembled WGS sequence"/>
</dbReference>
<reference evidence="9" key="1">
    <citation type="submission" date="2017-02" db="UniProtKB">
        <authorList>
            <consortium name="WormBaseParasite"/>
        </authorList>
    </citation>
    <scope>IDENTIFICATION</scope>
</reference>
<organism evidence="9">
    <name type="scientific">Enterobius vermicularis</name>
    <name type="common">Human pinworm</name>
    <dbReference type="NCBI Taxonomy" id="51028"/>
    <lineage>
        <taxon>Eukaryota</taxon>
        <taxon>Metazoa</taxon>
        <taxon>Ecdysozoa</taxon>
        <taxon>Nematoda</taxon>
        <taxon>Chromadorea</taxon>
        <taxon>Rhabditida</taxon>
        <taxon>Spirurina</taxon>
        <taxon>Oxyuridomorpha</taxon>
        <taxon>Oxyuroidea</taxon>
        <taxon>Oxyuridae</taxon>
        <taxon>Enterobius</taxon>
    </lineage>
</organism>
<evidence type="ECO:0000313" key="9">
    <source>
        <dbReference type="WBParaSite" id="EVEC_0000084201-mRNA-1"/>
    </source>
</evidence>
<evidence type="ECO:0000256" key="2">
    <source>
        <dbReference type="ARBA" id="ARBA00007647"/>
    </source>
</evidence>
<reference evidence="7 8" key="2">
    <citation type="submission" date="2018-10" db="EMBL/GenBank/DDBJ databases">
        <authorList>
            <consortium name="Pathogen Informatics"/>
        </authorList>
    </citation>
    <scope>NUCLEOTIDE SEQUENCE [LARGE SCALE GENOMIC DNA]</scope>
</reference>
<proteinExistence type="inferred from homology"/>
<dbReference type="InterPro" id="IPR008166">
    <property type="entry name" value="Glyco_transf_92"/>
</dbReference>
<evidence type="ECO:0000256" key="3">
    <source>
        <dbReference type="ARBA" id="ARBA00022676"/>
    </source>
</evidence>
<dbReference type="GO" id="GO:0016757">
    <property type="term" value="F:glycosyltransferase activity"/>
    <property type="evidence" value="ECO:0007669"/>
    <property type="project" value="UniProtKB-UniRule"/>
</dbReference>
<dbReference type="OrthoDB" id="2526284at2759"/>
<dbReference type="AlphaFoldDB" id="A0A0N4UU03"/>
<evidence type="ECO:0000256" key="4">
    <source>
        <dbReference type="ARBA" id="ARBA00022679"/>
    </source>
</evidence>
<name>A0A0N4UU03_ENTVE</name>
<evidence type="ECO:0000313" key="7">
    <source>
        <dbReference type="EMBL" id="VDD85425.1"/>
    </source>
</evidence>
<dbReference type="GO" id="GO:0016020">
    <property type="term" value="C:membrane"/>
    <property type="evidence" value="ECO:0007669"/>
    <property type="project" value="UniProtKB-SubCell"/>
</dbReference>
<evidence type="ECO:0000256" key="6">
    <source>
        <dbReference type="RuleBase" id="RU366017"/>
    </source>
</evidence>
<evidence type="ECO:0000313" key="8">
    <source>
        <dbReference type="Proteomes" id="UP000274131"/>
    </source>
</evidence>
<keyword evidence="4 6" id="KW-0808">Transferase</keyword>
<gene>
    <name evidence="7" type="ORF">EVEC_LOCUS568</name>
</gene>
<protein>
    <recommendedName>
        <fullName evidence="6">Glycosyltransferase family 92 protein</fullName>
        <ecNumber evidence="6">2.4.1.-</ecNumber>
    </recommendedName>
</protein>
<dbReference type="EMBL" id="UXUI01001348">
    <property type="protein sequence ID" value="VDD85425.1"/>
    <property type="molecule type" value="Genomic_DNA"/>
</dbReference>
<evidence type="ECO:0000256" key="5">
    <source>
        <dbReference type="ARBA" id="ARBA00023136"/>
    </source>
</evidence>
<dbReference type="Pfam" id="PF01697">
    <property type="entry name" value="Glyco_transf_92"/>
    <property type="match status" value="1"/>
</dbReference>
<sequence>MILNGTLKLYVFLKTDPGRREVLNVIDLRVVQREKKPHRLAVCTGPVWFYAEWASLPLFFEIRIISNLQTWIANGATKFYFYVNSITKEVDGIFRIYENDQNISVERVQWNLFPTEADVPDEQNPNSLIQLGAVMFIAVIRRSARTFEAFKLQFYLVHNLLYLASIRME</sequence>
<evidence type="ECO:0000256" key="1">
    <source>
        <dbReference type="ARBA" id="ARBA00004167"/>
    </source>
</evidence>
<dbReference type="WBParaSite" id="EVEC_0000084201-mRNA-1">
    <property type="protein sequence ID" value="EVEC_0000084201-mRNA-1"/>
    <property type="gene ID" value="EVEC_0000084201"/>
</dbReference>
<keyword evidence="5" id="KW-0472">Membrane</keyword>
<comment type="similarity">
    <text evidence="2 6">Belongs to the glycosyltransferase 92 family.</text>
</comment>
<keyword evidence="8" id="KW-1185">Reference proteome</keyword>